<proteinExistence type="predicted"/>
<organism evidence="1 2">
    <name type="scientific">Paraphoma chrysanthemicola</name>
    <dbReference type="NCBI Taxonomy" id="798071"/>
    <lineage>
        <taxon>Eukaryota</taxon>
        <taxon>Fungi</taxon>
        <taxon>Dikarya</taxon>
        <taxon>Ascomycota</taxon>
        <taxon>Pezizomycotina</taxon>
        <taxon>Dothideomycetes</taxon>
        <taxon>Pleosporomycetidae</taxon>
        <taxon>Pleosporales</taxon>
        <taxon>Pleosporineae</taxon>
        <taxon>Phaeosphaeriaceae</taxon>
        <taxon>Paraphoma</taxon>
    </lineage>
</organism>
<dbReference type="AlphaFoldDB" id="A0A8K0R1A0"/>
<dbReference type="EMBL" id="JAGMVJ010000015">
    <property type="protein sequence ID" value="KAH7080995.1"/>
    <property type="molecule type" value="Genomic_DNA"/>
</dbReference>
<evidence type="ECO:0000313" key="1">
    <source>
        <dbReference type="EMBL" id="KAH7080995.1"/>
    </source>
</evidence>
<sequence length="118" mass="13658">MYIKYGDNYAWSAFQGPQGIAVNPCGDRRFKTFAYRVPERHPGKSIEEVPYPRKGMKWPLKLDGQTDCQYESEENGPGAMKCGNYMVVPLRADWQKNTKTIKCKIEGFEAHRAWSEEF</sequence>
<dbReference type="OrthoDB" id="3656653at2759"/>
<name>A0A8K0R1A0_9PLEO</name>
<protein>
    <submittedName>
        <fullName evidence="1">Uncharacterized protein</fullName>
    </submittedName>
</protein>
<comment type="caution">
    <text evidence="1">The sequence shown here is derived from an EMBL/GenBank/DDBJ whole genome shotgun (WGS) entry which is preliminary data.</text>
</comment>
<accession>A0A8K0R1A0</accession>
<reference evidence="1" key="1">
    <citation type="journal article" date="2021" name="Nat. Commun.">
        <title>Genetic determinants of endophytism in the Arabidopsis root mycobiome.</title>
        <authorList>
            <person name="Mesny F."/>
            <person name="Miyauchi S."/>
            <person name="Thiergart T."/>
            <person name="Pickel B."/>
            <person name="Atanasova L."/>
            <person name="Karlsson M."/>
            <person name="Huettel B."/>
            <person name="Barry K.W."/>
            <person name="Haridas S."/>
            <person name="Chen C."/>
            <person name="Bauer D."/>
            <person name="Andreopoulos W."/>
            <person name="Pangilinan J."/>
            <person name="LaButti K."/>
            <person name="Riley R."/>
            <person name="Lipzen A."/>
            <person name="Clum A."/>
            <person name="Drula E."/>
            <person name="Henrissat B."/>
            <person name="Kohler A."/>
            <person name="Grigoriev I.V."/>
            <person name="Martin F.M."/>
            <person name="Hacquard S."/>
        </authorList>
    </citation>
    <scope>NUCLEOTIDE SEQUENCE</scope>
    <source>
        <strain evidence="1">MPI-SDFR-AT-0120</strain>
    </source>
</reference>
<keyword evidence="2" id="KW-1185">Reference proteome</keyword>
<gene>
    <name evidence="1" type="ORF">FB567DRAFT_449112</name>
</gene>
<dbReference type="Proteomes" id="UP000813461">
    <property type="component" value="Unassembled WGS sequence"/>
</dbReference>
<evidence type="ECO:0000313" key="2">
    <source>
        <dbReference type="Proteomes" id="UP000813461"/>
    </source>
</evidence>